<accession>A0A5B7JYG7</accession>
<evidence type="ECO:0000256" key="1">
    <source>
        <dbReference type="SAM" id="MobiDB-lite"/>
    </source>
</evidence>
<evidence type="ECO:0000313" key="3">
    <source>
        <dbReference type="Proteomes" id="UP000324222"/>
    </source>
</evidence>
<name>A0A5B7JYG7_PORTR</name>
<comment type="caution">
    <text evidence="2">The sequence shown here is derived from an EMBL/GenBank/DDBJ whole genome shotgun (WGS) entry which is preliminary data.</text>
</comment>
<dbReference type="AlphaFoldDB" id="A0A5B7JYG7"/>
<feature type="compositionally biased region" description="Basic and acidic residues" evidence="1">
    <location>
        <begin position="17"/>
        <end position="54"/>
    </location>
</feature>
<evidence type="ECO:0000313" key="2">
    <source>
        <dbReference type="EMBL" id="MPD01133.1"/>
    </source>
</evidence>
<dbReference type="EMBL" id="VSRR010125905">
    <property type="protein sequence ID" value="MPD01133.1"/>
    <property type="molecule type" value="Genomic_DNA"/>
</dbReference>
<sequence>MLRPRPSDAFGSLPREFASEHVRDDEGKDEARRGEARTRHEDTRTQGEDTHEARNGNSGVKW</sequence>
<keyword evidence="3" id="KW-1185">Reference proteome</keyword>
<proteinExistence type="predicted"/>
<dbReference type="Proteomes" id="UP000324222">
    <property type="component" value="Unassembled WGS sequence"/>
</dbReference>
<reference evidence="2 3" key="1">
    <citation type="submission" date="2019-05" db="EMBL/GenBank/DDBJ databases">
        <title>Another draft genome of Portunus trituberculatus and its Hox gene families provides insights of decapod evolution.</title>
        <authorList>
            <person name="Jeong J.-H."/>
            <person name="Song I."/>
            <person name="Kim S."/>
            <person name="Choi T."/>
            <person name="Kim D."/>
            <person name="Ryu S."/>
            <person name="Kim W."/>
        </authorList>
    </citation>
    <scope>NUCLEOTIDE SEQUENCE [LARGE SCALE GENOMIC DNA]</scope>
    <source>
        <tissue evidence="2">Muscle</tissue>
    </source>
</reference>
<protein>
    <submittedName>
        <fullName evidence="2">Uncharacterized protein</fullName>
    </submittedName>
</protein>
<feature type="region of interest" description="Disordered" evidence="1">
    <location>
        <begin position="1"/>
        <end position="62"/>
    </location>
</feature>
<organism evidence="2 3">
    <name type="scientific">Portunus trituberculatus</name>
    <name type="common">Swimming crab</name>
    <name type="synonym">Neptunus trituberculatus</name>
    <dbReference type="NCBI Taxonomy" id="210409"/>
    <lineage>
        <taxon>Eukaryota</taxon>
        <taxon>Metazoa</taxon>
        <taxon>Ecdysozoa</taxon>
        <taxon>Arthropoda</taxon>
        <taxon>Crustacea</taxon>
        <taxon>Multicrustacea</taxon>
        <taxon>Malacostraca</taxon>
        <taxon>Eumalacostraca</taxon>
        <taxon>Eucarida</taxon>
        <taxon>Decapoda</taxon>
        <taxon>Pleocyemata</taxon>
        <taxon>Brachyura</taxon>
        <taxon>Eubrachyura</taxon>
        <taxon>Portunoidea</taxon>
        <taxon>Portunidae</taxon>
        <taxon>Portuninae</taxon>
        <taxon>Portunus</taxon>
    </lineage>
</organism>
<gene>
    <name evidence="2" type="ORF">E2C01_096648</name>
</gene>